<name>K9W7P8_9CYAN</name>
<evidence type="ECO:0000313" key="1">
    <source>
        <dbReference type="EMBL" id="AFZ16415.1"/>
    </source>
</evidence>
<accession>K9W7P8</accession>
<dbReference type="Proteomes" id="UP000010471">
    <property type="component" value="Chromosome"/>
</dbReference>
<dbReference type="AlphaFoldDB" id="K9W7P8"/>
<sequence>MMNNLRVSNLGINRWTWKYFFVLTLTFTLAGTNKASSFDQSDLERLRQTNSCQKCNLKGVNLADAALMGANLEGANLQGANLQGANLENANLKKANLKHVSKPTILAFANLKNADLSETKLSGAVLYKANLDGANLSHADLSVVLVTLLNTLSIHCTDLRGANLSEANLSHANLRIEMPVADRWIAHGGAPLRTENICNPALLGANFSRANLKDAELGGVKLNQIVLCKTTMPDGNVSNSNCPSDLKNSLKTSSGNLFFFPKHLH</sequence>
<dbReference type="PANTHER" id="PTHR14136">
    <property type="entry name" value="BTB_POZ DOMAIN-CONTAINING PROTEIN KCTD9"/>
    <property type="match status" value="1"/>
</dbReference>
<dbReference type="PANTHER" id="PTHR14136:SF17">
    <property type="entry name" value="BTB_POZ DOMAIN-CONTAINING PROTEIN KCTD9"/>
    <property type="match status" value="1"/>
</dbReference>
<gene>
    <name evidence="1" type="ORF">Mic7113_0497</name>
</gene>
<reference evidence="1 2" key="1">
    <citation type="submission" date="2012-06" db="EMBL/GenBank/DDBJ databases">
        <title>Finished chromosome of genome of Microcoleus sp. PCC 7113.</title>
        <authorList>
            <consortium name="US DOE Joint Genome Institute"/>
            <person name="Gugger M."/>
            <person name="Coursin T."/>
            <person name="Rippka R."/>
            <person name="Tandeau De Marsac N."/>
            <person name="Huntemann M."/>
            <person name="Wei C.-L."/>
            <person name="Han J."/>
            <person name="Detter J.C."/>
            <person name="Han C."/>
            <person name="Tapia R."/>
            <person name="Chen A."/>
            <person name="Kyrpides N."/>
            <person name="Mavromatis K."/>
            <person name="Markowitz V."/>
            <person name="Szeto E."/>
            <person name="Ivanova N."/>
            <person name="Pagani I."/>
            <person name="Pati A."/>
            <person name="Goodwin L."/>
            <person name="Nordberg H.P."/>
            <person name="Cantor M.N."/>
            <person name="Hua S.X."/>
            <person name="Woyke T."/>
            <person name="Kerfeld C.A."/>
        </authorList>
    </citation>
    <scope>NUCLEOTIDE SEQUENCE [LARGE SCALE GENOMIC DNA]</scope>
    <source>
        <strain evidence="1 2">PCC 7113</strain>
    </source>
</reference>
<dbReference type="Pfam" id="PF00805">
    <property type="entry name" value="Pentapeptide"/>
    <property type="match status" value="4"/>
</dbReference>
<dbReference type="EMBL" id="CP003630">
    <property type="protein sequence ID" value="AFZ16415.1"/>
    <property type="molecule type" value="Genomic_DNA"/>
</dbReference>
<dbReference type="OrthoDB" id="454650at2"/>
<keyword evidence="2" id="KW-1185">Reference proteome</keyword>
<protein>
    <submittedName>
        <fullName evidence="1">Putative low-complexity protein</fullName>
    </submittedName>
</protein>
<proteinExistence type="predicted"/>
<dbReference type="SUPFAM" id="SSF141571">
    <property type="entry name" value="Pentapeptide repeat-like"/>
    <property type="match status" value="1"/>
</dbReference>
<organism evidence="1 2">
    <name type="scientific">Allocoleopsis franciscana PCC 7113</name>
    <dbReference type="NCBI Taxonomy" id="1173027"/>
    <lineage>
        <taxon>Bacteria</taxon>
        <taxon>Bacillati</taxon>
        <taxon>Cyanobacteriota</taxon>
        <taxon>Cyanophyceae</taxon>
        <taxon>Coleofasciculales</taxon>
        <taxon>Coleofasciculaceae</taxon>
        <taxon>Allocoleopsis</taxon>
        <taxon>Allocoleopsis franciscana</taxon>
    </lineage>
</organism>
<dbReference type="InterPro" id="IPR001646">
    <property type="entry name" value="5peptide_repeat"/>
</dbReference>
<dbReference type="STRING" id="1173027.Mic7113_0497"/>
<dbReference type="RefSeq" id="WP_015180579.1">
    <property type="nucleotide sequence ID" value="NC_019738.1"/>
</dbReference>
<dbReference type="InterPro" id="IPR051082">
    <property type="entry name" value="Pentapeptide-BTB/POZ_domain"/>
</dbReference>
<dbReference type="HOGENOM" id="CLU_033401_6_1_3"/>
<evidence type="ECO:0000313" key="2">
    <source>
        <dbReference type="Proteomes" id="UP000010471"/>
    </source>
</evidence>
<dbReference type="eggNOG" id="COG1357">
    <property type="taxonomic scope" value="Bacteria"/>
</dbReference>
<dbReference type="KEGG" id="mic:Mic7113_0497"/>
<dbReference type="Gene3D" id="2.160.20.80">
    <property type="entry name" value="E3 ubiquitin-protein ligase SopA"/>
    <property type="match status" value="1"/>
</dbReference>